<dbReference type="InterPro" id="IPR013940">
    <property type="entry name" value="Spo22/ZIP4/TEX11"/>
</dbReference>
<dbReference type="GO" id="GO:0004674">
    <property type="term" value="F:protein serine/threonine kinase activity"/>
    <property type="evidence" value="ECO:0007669"/>
    <property type="project" value="UniProtKB-KW"/>
</dbReference>
<dbReference type="InterPro" id="IPR019734">
    <property type="entry name" value="TPR_rpt"/>
</dbReference>
<dbReference type="InterPro" id="IPR001763">
    <property type="entry name" value="Rhodanese-like_dom"/>
</dbReference>
<protein>
    <recommendedName>
        <fullName evidence="2">non-specific serine/threonine protein kinase</fullName>
        <ecNumber evidence="2">2.7.11.1</ecNumber>
    </recommendedName>
    <alternativeName>
        <fullName evidence="13">Protein ZIP4 homolog</fullName>
    </alternativeName>
</protein>
<gene>
    <name evidence="20" type="ORF">MUK42_36096</name>
</gene>
<proteinExistence type="inferred from homology"/>
<dbReference type="GO" id="GO:0005524">
    <property type="term" value="F:ATP binding"/>
    <property type="evidence" value="ECO:0007669"/>
    <property type="project" value="UniProtKB-KW"/>
</dbReference>
<dbReference type="EC" id="2.7.11.1" evidence="2"/>
<evidence type="ECO:0000256" key="8">
    <source>
        <dbReference type="ARBA" id="ARBA00022771"/>
    </source>
</evidence>
<feature type="compositionally biased region" description="Basic and acidic residues" evidence="16">
    <location>
        <begin position="1214"/>
        <end position="1232"/>
    </location>
</feature>
<evidence type="ECO:0000256" key="13">
    <source>
        <dbReference type="ARBA" id="ARBA00031845"/>
    </source>
</evidence>
<dbReference type="SUPFAM" id="SSF48452">
    <property type="entry name" value="TPR-like"/>
    <property type="match status" value="1"/>
</dbReference>
<dbReference type="Gene3D" id="1.10.510.10">
    <property type="entry name" value="Transferase(Phosphotransferase) domain 1"/>
    <property type="match status" value="1"/>
</dbReference>
<evidence type="ECO:0000259" key="18">
    <source>
        <dbReference type="PROSITE" id="PS50206"/>
    </source>
</evidence>
<keyword evidence="6" id="KW-0479">Metal-binding</keyword>
<feature type="domain" description="AGC-kinase C-terminal" evidence="19">
    <location>
        <begin position="1825"/>
        <end position="1930"/>
    </location>
</feature>
<dbReference type="GO" id="GO:0008270">
    <property type="term" value="F:zinc ion binding"/>
    <property type="evidence" value="ECO:0007669"/>
    <property type="project" value="UniProtKB-KW"/>
</dbReference>
<keyword evidence="12" id="KW-0469">Meiosis</keyword>
<keyword evidence="9" id="KW-0418">Kinase</keyword>
<feature type="compositionally biased region" description="Basic and acidic residues" evidence="16">
    <location>
        <begin position="2526"/>
        <end position="2537"/>
    </location>
</feature>
<feature type="region of interest" description="Disordered" evidence="16">
    <location>
        <begin position="1207"/>
        <end position="1251"/>
    </location>
</feature>
<dbReference type="Pfam" id="PF08631">
    <property type="entry name" value="SPO22"/>
    <property type="match status" value="1"/>
</dbReference>
<feature type="domain" description="Rhodanese" evidence="18">
    <location>
        <begin position="2346"/>
        <end position="2408"/>
    </location>
</feature>
<dbReference type="InterPro" id="IPR011009">
    <property type="entry name" value="Kinase-like_dom_sf"/>
</dbReference>
<dbReference type="Gene3D" id="1.25.40.10">
    <property type="entry name" value="Tetratricopeptide repeat domain"/>
    <property type="match status" value="1"/>
</dbReference>
<dbReference type="PROSITE" id="PS51285">
    <property type="entry name" value="AGC_KINASE_CTER"/>
    <property type="match status" value="1"/>
</dbReference>
<evidence type="ECO:0000256" key="2">
    <source>
        <dbReference type="ARBA" id="ARBA00012513"/>
    </source>
</evidence>
<dbReference type="Proteomes" id="UP001055439">
    <property type="component" value="Chromosome 8"/>
</dbReference>
<dbReference type="InterPro" id="IPR000961">
    <property type="entry name" value="AGC-kinase_C"/>
</dbReference>
<dbReference type="OrthoDB" id="162894at2759"/>
<evidence type="ECO:0000259" key="19">
    <source>
        <dbReference type="PROSITE" id="PS51285"/>
    </source>
</evidence>
<evidence type="ECO:0000313" key="20">
    <source>
        <dbReference type="EMBL" id="URE36548.1"/>
    </source>
</evidence>
<comment type="similarity">
    <text evidence="1">Belongs to the protein kinase superfamily. AGC Ser/Thr protein kinase family.</text>
</comment>
<organism evidence="20 21">
    <name type="scientific">Musa troglodytarum</name>
    <name type="common">fe'i banana</name>
    <dbReference type="NCBI Taxonomy" id="320322"/>
    <lineage>
        <taxon>Eukaryota</taxon>
        <taxon>Viridiplantae</taxon>
        <taxon>Streptophyta</taxon>
        <taxon>Embryophyta</taxon>
        <taxon>Tracheophyta</taxon>
        <taxon>Spermatophyta</taxon>
        <taxon>Magnoliopsida</taxon>
        <taxon>Liliopsida</taxon>
        <taxon>Zingiberales</taxon>
        <taxon>Musaceae</taxon>
        <taxon>Musa</taxon>
    </lineage>
</organism>
<evidence type="ECO:0000256" key="16">
    <source>
        <dbReference type="SAM" id="MobiDB-lite"/>
    </source>
</evidence>
<dbReference type="PANTHER" id="PTHR40375:SF2">
    <property type="entry name" value="SPORULATION-SPECIFIC PROTEIN 22"/>
    <property type="match status" value="1"/>
</dbReference>
<dbReference type="FunFam" id="1.10.510.10:FF:001418">
    <property type="entry name" value="Serine/threonine protein kinase 15"/>
    <property type="match status" value="1"/>
</dbReference>
<evidence type="ECO:0000256" key="7">
    <source>
        <dbReference type="ARBA" id="ARBA00022741"/>
    </source>
</evidence>
<keyword evidence="8" id="KW-0863">Zinc-finger</keyword>
<dbReference type="PROSITE" id="PS50206">
    <property type="entry name" value="RHODANESE_3"/>
    <property type="match status" value="1"/>
</dbReference>
<dbReference type="SMART" id="SM00028">
    <property type="entry name" value="TPR"/>
    <property type="match status" value="4"/>
</dbReference>
<dbReference type="FunFam" id="3.30.200.20:FF:000147">
    <property type="entry name" value="probable serine/threonine protein kinase IREH1"/>
    <property type="match status" value="1"/>
</dbReference>
<dbReference type="EMBL" id="CP097510">
    <property type="protein sequence ID" value="URE36548.1"/>
    <property type="molecule type" value="Genomic_DNA"/>
</dbReference>
<keyword evidence="11" id="KW-0067">ATP-binding</keyword>
<dbReference type="InterPro" id="IPR000719">
    <property type="entry name" value="Prot_kinase_dom"/>
</dbReference>
<dbReference type="InterPro" id="IPR058783">
    <property type="entry name" value="IREH1/IRE-like_N"/>
</dbReference>
<evidence type="ECO:0000256" key="5">
    <source>
        <dbReference type="ARBA" id="ARBA00022679"/>
    </source>
</evidence>
<feature type="compositionally biased region" description="Polar residues" evidence="16">
    <location>
        <begin position="2551"/>
        <end position="2563"/>
    </location>
</feature>
<feature type="region of interest" description="Disordered" evidence="16">
    <location>
        <begin position="1"/>
        <end position="21"/>
    </location>
</feature>
<evidence type="ECO:0000256" key="6">
    <source>
        <dbReference type="ARBA" id="ARBA00022723"/>
    </source>
</evidence>
<dbReference type="GO" id="GO:0090173">
    <property type="term" value="P:regulation of synaptonemal complex assembly"/>
    <property type="evidence" value="ECO:0007669"/>
    <property type="project" value="InterPro"/>
</dbReference>
<evidence type="ECO:0000256" key="1">
    <source>
        <dbReference type="ARBA" id="ARBA00009903"/>
    </source>
</evidence>
<evidence type="ECO:0000256" key="10">
    <source>
        <dbReference type="ARBA" id="ARBA00022833"/>
    </source>
</evidence>
<evidence type="ECO:0000256" key="9">
    <source>
        <dbReference type="ARBA" id="ARBA00022777"/>
    </source>
</evidence>
<evidence type="ECO:0000256" key="11">
    <source>
        <dbReference type="ARBA" id="ARBA00022840"/>
    </source>
</evidence>
<evidence type="ECO:0000256" key="4">
    <source>
        <dbReference type="ARBA" id="ARBA00022553"/>
    </source>
</evidence>
<comment type="catalytic activity">
    <reaction evidence="15">
        <text>L-seryl-[protein] + ATP = O-phospho-L-seryl-[protein] + ADP + H(+)</text>
        <dbReference type="Rhea" id="RHEA:17989"/>
        <dbReference type="Rhea" id="RHEA-COMP:9863"/>
        <dbReference type="Rhea" id="RHEA-COMP:11604"/>
        <dbReference type="ChEBI" id="CHEBI:15378"/>
        <dbReference type="ChEBI" id="CHEBI:29999"/>
        <dbReference type="ChEBI" id="CHEBI:30616"/>
        <dbReference type="ChEBI" id="CHEBI:83421"/>
        <dbReference type="ChEBI" id="CHEBI:456216"/>
        <dbReference type="EC" id="2.7.11.1"/>
    </reaction>
</comment>
<sequence length="2563" mass="282298">MKISELSPDLRPSPGDPQPTLRLLLDDIESSVKEIESLDPDDRSFSPSSLAGRLRRSISRLSLPASASLPEPAKLHLWKLSYRLWNACVDLSNAAELLPADVPHRKAELAELRQVAADILFVAGVPMGIPSAGFKSASFFHKTGLLWHELGRFDLAAGCFERATELASTAQVDGTPQIGGEEERRLLLDLNLARARTAWEVADRNLAIALLNRSKNLIFGSPLGFRDLAEQYFQFGKLDLSKKSSEGGSDASKLLTEALDLCEKGIAAARSRGGGGGGGDNLGLEGLKGRCLRFLAAERLQAEDYEGVLKCVKAVRAGVAVASVTEHPSVGYVAMKAWLGAGRLREAEIELMGMMANKEAPEAACVSAAEAYLSAAGPDAARAVLLGLAGRCHSSAAATLRVVRRVAEGGGGGRARVVAELTADERVVELFQGSAAAKERSAMHALLWNCGAEHFRSKDYELSSEMFEKSMLYVPRDEEHRSRRSNCFRVLSLCHLALAQLDRAQEFIEQAEKLEPNIKCAFLKFKIHLQKKDEKEAINQMQAMLDCIDFNPEFLTLCTHEAISCQILPVAIASLSVLLNLYSPGKKLPMPEVAVLRNLISLLHRIPNSEPEILKYTKYARAKMVDLGVECFFGKGAVGRRELNWFAGISWNMGQKSGKEKNYESCAKFFELASEFYSALGDEDGGNQAVSCKSLIVSVGAMLNAEEHKKAPMSDIDVKKAMEMLKRAGKILPLISSSSAQESRDHQAENSDLFFLHTYSTYQLIDRLNDDARPQQLELVKSFAASKACTAHHLLQLGLAASRGEQHNPAVAEFALNASLSVLLASPSPDYNLVGIVIRRLACLAASRGNDGGDNDATYDVYRQAYQIVLGLEEGEYPVEEGKWLAMTAWNKSGLAVRLRQVATARKWMKMGLDLARHLKGMDKYVGGMEECAANLEKLCNRSGEEGDGNSRSRSGGGDQRVKFDAVKEMESPRFRAILRATSGRRKRSPADVKSFSHELNSTGTTRQMPIRKLRGLSSPEEIMTVIRTKFKRLKEEVNAELGVFAGDLVDILENAAVEHPERRMPLEDLLVICQGCAEMSPDELWSKCEGIVQNLDERRQELPMGTLKQAHTRILFILTRCTRLIQFQKEGGYGGNEHVLGLYQLSDLGFYSESGGGGLKISSSAKDMKERMIRKRFQEHMYLSQDFTGHHTDSTAIRARISSWKKLPSSTEKNQKKDHDEKDEFPSKKVLDSLPPIGKPTLGAHEDTESLDATELCSKILGSSMGQLSERKDSADYSGDQRIPAHVKPKMICRICDYEIPTIYAEGHFRACTIADKCDSKGLTIDERLERVAEILEKILVSCMPKRSDTSEIHHEVVKVGASCLTEGSDVPSQCQYHSSSPSDADIIDREFAGNLIANNLNEQPAMLGNSHSALSSGNMTPQSPLMTPRTGQIHLLLSGTKAFADHENFQQIESLLDIVHCIARIKTYNYNSLEKMSSYLEDLNAVVDTRKVDALLVETFGRRITKLLQEKFIHLCGQMDDGNNDVSDMIEDEEGSLRNGMTSISRTNPLGAKFKDRTSIEDFEIIKPISRGAFGRVFLAKKRVTGDLFAIKVLKKADMIRKNAVKSILAERNILISTRNPFVVRFYYSFTCRENLYLVMEYINGGDLYSLLRNLGCLDEDMARTYVAEVLTDFGLSKVGLINSTDDLTGPDVSGSVLLDNDEPLPAAQRALKREQRQKQSAVGTPDYLAPEILLGMPHGPTADWWSVGVILFELLVGIPPFNAEHPQKIFDNIMNRDIPWPQVPEEMSLEAYDLVDKLLIRNPVQRLGATGAGEVKSHPFFESINWDMLARQKAAFIPSTEGDDDTSYFASRLPWNAIDEQLYTESHEYDDMTDTGSMSCHSSAHSSDLDEDGDECGSMADFGPTLSVKYSFSNFSFKSRATSKHFGLKVENLCLQASLHAGAKAFYPLRKVIDDRHFFKDELLFYIQDGTYANDKSFRTHASKYMHSLVVERPQGSGTFDSFILSPYQNESDDIVHGFPNEYLDNLPDSSCYSESEIYGLYPVADDIPGPETLPSELGRGIPASTPMPLSDTSDVTNNGFSDLKENVENFITGINQSVDASLGRAEDAVQSTYSTVKMSFSDAIESFTKSIESVFSTSVSSVYNSKEQAGGKLTGFSSMLKENVHGVGGLAIDTLRRAIVMVEDSLGNAASFLVYSYGSAKSLLPPNLKESLDLSEEKAIQIVEPVGAAFQKVYVIIEGFEKILGLDPTDPIVQFVLFFGSSAAIGTSYWFSKYGGYSGDLTPETTFMLLKDERDADLRERDGVPDLRRGARSKYASVVLPEIDGSVRKLLKGGREVDYSLIAAVIRSLKIIKNESKVIVMDANGGHSKAIARSLKKLGVKASTKQFVSSGFRSWVQNGLRIKELKPETTLTLLNEEAEAIIEDIKPTPSLVIGYAVGISAAIYALLEWEKTLQVIAIIGLGLSLYRRVASYEDSEDLKKDVGLLVSPVRLGAQAFSWAATRLEPNKIGLPTSPSSTAVRDRVVQAAAKHESQPSDANELKGLPQESVIQTNENQVSEA</sequence>
<feature type="domain" description="Protein kinase" evidence="17">
    <location>
        <begin position="1565"/>
        <end position="1824"/>
    </location>
</feature>
<dbReference type="Pfam" id="PF26031">
    <property type="entry name" value="IREH1"/>
    <property type="match status" value="1"/>
</dbReference>
<dbReference type="CDD" id="cd05579">
    <property type="entry name" value="STKc_MAST_like"/>
    <property type="match status" value="1"/>
</dbReference>
<evidence type="ECO:0000256" key="15">
    <source>
        <dbReference type="ARBA" id="ARBA00048679"/>
    </source>
</evidence>
<name>A0A9E7KW86_9LILI</name>
<keyword evidence="7" id="KW-0547">Nucleotide-binding</keyword>
<evidence type="ECO:0000313" key="21">
    <source>
        <dbReference type="Proteomes" id="UP001055439"/>
    </source>
</evidence>
<keyword evidence="4" id="KW-0597">Phosphoprotein</keyword>
<dbReference type="Pfam" id="PF00069">
    <property type="entry name" value="Pkinase"/>
    <property type="match status" value="2"/>
</dbReference>
<dbReference type="SUPFAM" id="SSF56112">
    <property type="entry name" value="Protein kinase-like (PK-like)"/>
    <property type="match status" value="1"/>
</dbReference>
<keyword evidence="5" id="KW-0808">Transferase</keyword>
<dbReference type="InterPro" id="IPR039057">
    <property type="entry name" value="Spo22/ZIP4"/>
</dbReference>
<reference evidence="20" key="1">
    <citation type="submission" date="2022-05" db="EMBL/GenBank/DDBJ databases">
        <title>The Musa troglodytarum L. genome provides insights into the mechanism of non-climacteric behaviour and enrichment of carotenoids.</title>
        <authorList>
            <person name="Wang J."/>
        </authorList>
    </citation>
    <scope>NUCLEOTIDE SEQUENCE</scope>
    <source>
        <tissue evidence="20">Leaf</tissue>
    </source>
</reference>
<dbReference type="PANTHER" id="PTHR40375">
    <property type="entry name" value="SPORULATION-SPECIFIC PROTEIN 22"/>
    <property type="match status" value="1"/>
</dbReference>
<evidence type="ECO:0000256" key="12">
    <source>
        <dbReference type="ARBA" id="ARBA00023254"/>
    </source>
</evidence>
<keyword evidence="10" id="KW-0862">Zinc</keyword>
<evidence type="ECO:0000256" key="14">
    <source>
        <dbReference type="ARBA" id="ARBA00047899"/>
    </source>
</evidence>
<evidence type="ECO:0000259" key="17">
    <source>
        <dbReference type="PROSITE" id="PS50011"/>
    </source>
</evidence>
<dbReference type="GO" id="GO:0051321">
    <property type="term" value="P:meiotic cell cycle"/>
    <property type="evidence" value="ECO:0007669"/>
    <property type="project" value="UniProtKB-KW"/>
</dbReference>
<keyword evidence="3" id="KW-0723">Serine/threonine-protein kinase</keyword>
<accession>A0A9E7KW86</accession>
<feature type="region of interest" description="Disordered" evidence="16">
    <location>
        <begin position="2526"/>
        <end position="2563"/>
    </location>
</feature>
<evidence type="ECO:0000256" key="3">
    <source>
        <dbReference type="ARBA" id="ARBA00022527"/>
    </source>
</evidence>
<dbReference type="PROSITE" id="PS50011">
    <property type="entry name" value="PROTEIN_KINASE_DOM"/>
    <property type="match status" value="1"/>
</dbReference>
<keyword evidence="21" id="KW-1185">Reference proteome</keyword>
<comment type="catalytic activity">
    <reaction evidence="14">
        <text>L-threonyl-[protein] + ATP = O-phospho-L-threonyl-[protein] + ADP + H(+)</text>
        <dbReference type="Rhea" id="RHEA:46608"/>
        <dbReference type="Rhea" id="RHEA-COMP:11060"/>
        <dbReference type="Rhea" id="RHEA-COMP:11605"/>
        <dbReference type="ChEBI" id="CHEBI:15378"/>
        <dbReference type="ChEBI" id="CHEBI:30013"/>
        <dbReference type="ChEBI" id="CHEBI:30616"/>
        <dbReference type="ChEBI" id="CHEBI:61977"/>
        <dbReference type="ChEBI" id="CHEBI:456216"/>
        <dbReference type="EC" id="2.7.11.1"/>
    </reaction>
</comment>
<dbReference type="Gene3D" id="3.30.200.20">
    <property type="entry name" value="Phosphorylase Kinase, domain 1"/>
    <property type="match status" value="1"/>
</dbReference>
<dbReference type="InterPro" id="IPR011990">
    <property type="entry name" value="TPR-like_helical_dom_sf"/>
</dbReference>